<dbReference type="PANTHER" id="PTHR30292:SF0">
    <property type="entry name" value="5-OXOPROLINASE SUBUNIT A"/>
    <property type="match status" value="1"/>
</dbReference>
<sequence>MRHRIDVNSDMGESFGVYRYGADEQLMPYISSANVACGFHGGDPSVMRRTVQLAKRYGVHVGAHVGFPDKLGFGRRYISVSPEEARDYTVYQMGALDAVLRLEGMALNHLKFHGALYMMALTDYTLSAVILKEVAELYPHLKIYTIANSETAKAASHYGLVPVSEYFVDRPYYADTGVKMFGWTVEETGNPRQMAQRVLSLVTHGEFIGADGQKISLAADTVCIHSDTPDASAIARILRETLRDAEIAVGS</sequence>
<dbReference type="AlphaFoldDB" id="G8TTK8"/>
<dbReference type="NCBIfam" id="NF003816">
    <property type="entry name" value="PRK05406.1-5"/>
    <property type="match status" value="1"/>
</dbReference>
<dbReference type="Pfam" id="PF03746">
    <property type="entry name" value="LamB_YcsF"/>
    <property type="match status" value="1"/>
</dbReference>
<reference evidence="1 2" key="2">
    <citation type="journal article" date="2012" name="Stand. Genomic Sci.">
        <title>Complete genome sequence of the moderately thermophilic mineral-sulfide-oxidizing firmicute Sulfobacillus acidophilus type strain (NAL(T)).</title>
        <authorList>
            <person name="Anderson I."/>
            <person name="Chertkov O."/>
            <person name="Chen A."/>
            <person name="Saunders E."/>
            <person name="Lapidus A."/>
            <person name="Nolan M."/>
            <person name="Lucas S."/>
            <person name="Hammon N."/>
            <person name="Deshpande S."/>
            <person name="Cheng J.F."/>
            <person name="Han C."/>
            <person name="Tapia R."/>
            <person name="Goodwin L.A."/>
            <person name="Pitluck S."/>
            <person name="Liolios K."/>
            <person name="Pagani I."/>
            <person name="Ivanova N."/>
            <person name="Mikhailova N."/>
            <person name="Pati A."/>
            <person name="Palaniappan K."/>
            <person name="Land M."/>
            <person name="Pan C."/>
            <person name="Rohde M."/>
            <person name="Pukall R."/>
            <person name="Goker M."/>
            <person name="Detter J.C."/>
            <person name="Woyke T."/>
            <person name="Bristow J."/>
            <person name="Eisen J.A."/>
            <person name="Markowitz V."/>
            <person name="Hugenholtz P."/>
            <person name="Kyrpides N.C."/>
            <person name="Klenk H.P."/>
            <person name="Mavromatis K."/>
        </authorList>
    </citation>
    <scope>NUCLEOTIDE SEQUENCE [LARGE SCALE GENOMIC DNA]</scope>
    <source>
        <strain evidence="2">ATCC 700253 / DSM 10332 / NAL</strain>
    </source>
</reference>
<protein>
    <submittedName>
        <fullName evidence="1">LamB/YcsF family protein</fullName>
    </submittedName>
</protein>
<dbReference type="Proteomes" id="UP000005439">
    <property type="component" value="Chromosome"/>
</dbReference>
<dbReference type="CDD" id="cd10787">
    <property type="entry name" value="LamB_YcsF_like"/>
    <property type="match status" value="1"/>
</dbReference>
<dbReference type="GO" id="GO:0005975">
    <property type="term" value="P:carbohydrate metabolic process"/>
    <property type="evidence" value="ECO:0007669"/>
    <property type="project" value="InterPro"/>
</dbReference>
<proteinExistence type="predicted"/>
<evidence type="ECO:0000313" key="2">
    <source>
        <dbReference type="Proteomes" id="UP000005439"/>
    </source>
</evidence>
<dbReference type="KEGG" id="sap:Sulac_2198"/>
<accession>G8TTK8</accession>
<evidence type="ECO:0000313" key="1">
    <source>
        <dbReference type="EMBL" id="AEW05674.1"/>
    </source>
</evidence>
<organism evidence="1 2">
    <name type="scientific">Sulfobacillus acidophilus (strain ATCC 700253 / DSM 10332 / NAL)</name>
    <dbReference type="NCBI Taxonomy" id="679936"/>
    <lineage>
        <taxon>Bacteria</taxon>
        <taxon>Bacillati</taxon>
        <taxon>Bacillota</taxon>
        <taxon>Clostridia</taxon>
        <taxon>Eubacteriales</taxon>
        <taxon>Clostridiales Family XVII. Incertae Sedis</taxon>
        <taxon>Sulfobacillus</taxon>
    </lineage>
</organism>
<reference evidence="2" key="1">
    <citation type="submission" date="2011-12" db="EMBL/GenBank/DDBJ databases">
        <title>The complete genome of chromosome of Sulfobacillus acidophilus DSM 10332.</title>
        <authorList>
            <person name="Lucas S."/>
            <person name="Han J."/>
            <person name="Lapidus A."/>
            <person name="Bruce D."/>
            <person name="Goodwin L."/>
            <person name="Pitluck S."/>
            <person name="Peters L."/>
            <person name="Kyrpides N."/>
            <person name="Mavromatis K."/>
            <person name="Ivanova N."/>
            <person name="Mikhailova N."/>
            <person name="Chertkov O."/>
            <person name="Saunders E."/>
            <person name="Detter J.C."/>
            <person name="Tapia R."/>
            <person name="Han C."/>
            <person name="Land M."/>
            <person name="Hauser L."/>
            <person name="Markowitz V."/>
            <person name="Cheng J.-F."/>
            <person name="Hugenholtz P."/>
            <person name="Woyke T."/>
            <person name="Wu D."/>
            <person name="Pukall R."/>
            <person name="Gehrich-Schroeter G."/>
            <person name="Schneider S."/>
            <person name="Klenk H.-P."/>
            <person name="Eisen J.A."/>
        </authorList>
    </citation>
    <scope>NUCLEOTIDE SEQUENCE [LARGE SCALE GENOMIC DNA]</scope>
    <source>
        <strain evidence="2">ATCC 700253 / DSM 10332 / NAL</strain>
    </source>
</reference>
<dbReference type="Gene3D" id="3.20.20.370">
    <property type="entry name" value="Glycoside hydrolase/deacetylase"/>
    <property type="match status" value="1"/>
</dbReference>
<keyword evidence="2" id="KW-1185">Reference proteome</keyword>
<gene>
    <name evidence="1" type="ordered locus">Sulac_2198</name>
</gene>
<dbReference type="EMBL" id="CP003179">
    <property type="protein sequence ID" value="AEW05674.1"/>
    <property type="molecule type" value="Genomic_DNA"/>
</dbReference>
<dbReference type="SUPFAM" id="SSF88713">
    <property type="entry name" value="Glycoside hydrolase/deacetylase"/>
    <property type="match status" value="1"/>
</dbReference>
<dbReference type="NCBIfam" id="NF003814">
    <property type="entry name" value="PRK05406.1-3"/>
    <property type="match status" value="1"/>
</dbReference>
<dbReference type="HOGENOM" id="CLU_069535_0_0_9"/>
<dbReference type="InterPro" id="IPR005501">
    <property type="entry name" value="LamB/YcsF/PxpA-like"/>
</dbReference>
<dbReference type="PATRIC" id="fig|679936.5.peg.2273"/>
<name>G8TTK8_SULAD</name>
<dbReference type="InterPro" id="IPR011330">
    <property type="entry name" value="Glyco_hydro/deAcase_b/a-brl"/>
</dbReference>
<dbReference type="STRING" id="679936.Sulac_2198"/>
<dbReference type="PANTHER" id="PTHR30292">
    <property type="entry name" value="UNCHARACTERIZED PROTEIN YBGL-RELATED"/>
    <property type="match status" value="1"/>
</dbReference>